<dbReference type="EMBL" id="LS483343">
    <property type="protein sequence ID" value="SQF41055.1"/>
    <property type="molecule type" value="Genomic_DNA"/>
</dbReference>
<dbReference type="PANTHER" id="PTHR36439">
    <property type="entry name" value="BLL4334 PROTEIN"/>
    <property type="match status" value="1"/>
</dbReference>
<dbReference type="Pfam" id="PF08002">
    <property type="entry name" value="DUF1697"/>
    <property type="match status" value="1"/>
</dbReference>
<name>A0A2X3VTJ5_9STRE</name>
<dbReference type="Proteomes" id="UP000249495">
    <property type="component" value="Chromosome 1"/>
</dbReference>
<dbReference type="GO" id="GO:0008973">
    <property type="term" value="F:phosphopentomutase activity"/>
    <property type="evidence" value="ECO:0007669"/>
    <property type="project" value="UniProtKB-EC"/>
</dbReference>
<evidence type="ECO:0000313" key="2">
    <source>
        <dbReference type="Proteomes" id="UP000249495"/>
    </source>
</evidence>
<evidence type="ECO:0000313" key="1">
    <source>
        <dbReference type="EMBL" id="SQF41055.1"/>
    </source>
</evidence>
<dbReference type="STRING" id="1123303.GCA_000372425_01352"/>
<dbReference type="PIRSF" id="PIRSF008502">
    <property type="entry name" value="UCP008502"/>
    <property type="match status" value="1"/>
</dbReference>
<dbReference type="KEGG" id="sfer:NCTC12278_01651"/>
<dbReference type="SUPFAM" id="SSF160379">
    <property type="entry name" value="SP0830-like"/>
    <property type="match status" value="1"/>
</dbReference>
<accession>A0A2X3VTJ5</accession>
<gene>
    <name evidence="1" type="ORF">NCTC12278_01651</name>
</gene>
<keyword evidence="1" id="KW-0413">Isomerase</keyword>
<proteinExistence type="predicted"/>
<dbReference type="EC" id="5.4.2.7" evidence="1"/>
<keyword evidence="2" id="KW-1185">Reference proteome</keyword>
<dbReference type="OrthoDB" id="9806494at2"/>
<dbReference type="PANTHER" id="PTHR36439:SF1">
    <property type="entry name" value="DUF1697 DOMAIN-CONTAINING PROTEIN"/>
    <property type="match status" value="1"/>
</dbReference>
<reference evidence="1 2" key="1">
    <citation type="submission" date="2018-06" db="EMBL/GenBank/DDBJ databases">
        <authorList>
            <consortium name="Pathogen Informatics"/>
            <person name="Doyle S."/>
        </authorList>
    </citation>
    <scope>NUCLEOTIDE SEQUENCE [LARGE SCALE GENOMIC DNA]</scope>
    <source>
        <strain evidence="1 2">NCTC12278</strain>
    </source>
</reference>
<dbReference type="RefSeq" id="WP_018030674.1">
    <property type="nucleotide sequence ID" value="NZ_LS483343.1"/>
</dbReference>
<sequence>MRYVLLLRGINVGGNNKVAMADLKQLAVDLGCQKVVTYINSGNLFFDSEHSPSVLKKSFTALFEKHYPFVKSFVLLSQSDYQKDADCLPAWWEEDLARKDVLFYSDKVDRSFLEDRIAHLPLTADELVHFGKSAVFWGKRDEKTYLKTAYHKYLLKEPFYKNITIRNGKTYAKIGELVTV</sequence>
<protein>
    <submittedName>
        <fullName evidence="1">Phosphopentomutase</fullName>
        <ecNumber evidence="1">5.4.2.7</ecNumber>
    </submittedName>
</protein>
<dbReference type="InterPro" id="IPR012545">
    <property type="entry name" value="DUF1697"/>
</dbReference>
<dbReference type="AlphaFoldDB" id="A0A2X3VTJ5"/>
<dbReference type="Gene3D" id="3.30.70.1260">
    <property type="entry name" value="bacterial protein sp0830 like"/>
    <property type="match status" value="1"/>
</dbReference>
<dbReference type="Gene3D" id="3.30.70.1280">
    <property type="entry name" value="SP0830-like domains"/>
    <property type="match status" value="1"/>
</dbReference>
<organism evidence="1 2">
    <name type="scientific">Streptococcus ferus</name>
    <dbReference type="NCBI Taxonomy" id="1345"/>
    <lineage>
        <taxon>Bacteria</taxon>
        <taxon>Bacillati</taxon>
        <taxon>Bacillota</taxon>
        <taxon>Bacilli</taxon>
        <taxon>Lactobacillales</taxon>
        <taxon>Streptococcaceae</taxon>
        <taxon>Streptococcus</taxon>
    </lineage>
</organism>